<gene>
    <name evidence="2" type="ORF">GCM10011387_25160</name>
</gene>
<name>A0A916UF52_9SPHI</name>
<keyword evidence="3" id="KW-1185">Reference proteome</keyword>
<evidence type="ECO:0000259" key="1">
    <source>
        <dbReference type="Pfam" id="PF06057"/>
    </source>
</evidence>
<sequence length="245" mass="28034">MKPSISILGIAFMLLLCSCSVLKRNRFSKHQGEQTNELNLPVVLYPAEPPNARRLLVLLSGDGGWLEFNDQLAAGFAAKGFHVVGLNSRSYFWDQRNPEQTTSDVMRLIKHYSKLYHTNKIYLAGYSFGADVVPFIYNRMPAATRRNVSAIALLSPFASTDFMVRTADLLNLSGDDKRYKVQPELQDIRIPVYCFYGAEERPKALKDYKRKNFHMKFLSGDHRYETLECATIINTLNQTRTIRIK</sequence>
<dbReference type="AlphaFoldDB" id="A0A916UF52"/>
<dbReference type="Pfam" id="PF06057">
    <property type="entry name" value="VirJ"/>
    <property type="match status" value="1"/>
</dbReference>
<dbReference type="RefSeq" id="WP_188627268.1">
    <property type="nucleotide sequence ID" value="NZ_BMIL01000008.1"/>
</dbReference>
<feature type="domain" description="Bacterial virulence" evidence="1">
    <location>
        <begin position="55"/>
        <end position="227"/>
    </location>
</feature>
<reference evidence="2" key="2">
    <citation type="submission" date="2020-09" db="EMBL/GenBank/DDBJ databases">
        <authorList>
            <person name="Sun Q."/>
            <person name="Zhou Y."/>
        </authorList>
    </citation>
    <scope>NUCLEOTIDE SEQUENCE</scope>
    <source>
        <strain evidence="2">CGMCC 1.15343</strain>
    </source>
</reference>
<proteinExistence type="predicted"/>
<accession>A0A916UF52</accession>
<evidence type="ECO:0000313" key="2">
    <source>
        <dbReference type="EMBL" id="GGC70701.1"/>
    </source>
</evidence>
<dbReference type="SUPFAM" id="SSF53474">
    <property type="entry name" value="alpha/beta-Hydrolases"/>
    <property type="match status" value="1"/>
</dbReference>
<evidence type="ECO:0000313" key="3">
    <source>
        <dbReference type="Proteomes" id="UP000651668"/>
    </source>
</evidence>
<comment type="caution">
    <text evidence="2">The sequence shown here is derived from an EMBL/GenBank/DDBJ whole genome shotgun (WGS) entry which is preliminary data.</text>
</comment>
<protein>
    <recommendedName>
        <fullName evidence="1">Bacterial virulence domain-containing protein</fullName>
    </recommendedName>
</protein>
<dbReference type="Proteomes" id="UP000651668">
    <property type="component" value="Unassembled WGS sequence"/>
</dbReference>
<dbReference type="Gene3D" id="3.40.50.1820">
    <property type="entry name" value="alpha/beta hydrolase"/>
    <property type="match status" value="1"/>
</dbReference>
<dbReference type="EMBL" id="BMIL01000008">
    <property type="protein sequence ID" value="GGC70701.1"/>
    <property type="molecule type" value="Genomic_DNA"/>
</dbReference>
<dbReference type="InterPro" id="IPR029058">
    <property type="entry name" value="AB_hydrolase_fold"/>
</dbReference>
<organism evidence="2 3">
    <name type="scientific">Pedobacter quisquiliarum</name>
    <dbReference type="NCBI Taxonomy" id="1834438"/>
    <lineage>
        <taxon>Bacteria</taxon>
        <taxon>Pseudomonadati</taxon>
        <taxon>Bacteroidota</taxon>
        <taxon>Sphingobacteriia</taxon>
        <taxon>Sphingobacteriales</taxon>
        <taxon>Sphingobacteriaceae</taxon>
        <taxon>Pedobacter</taxon>
    </lineage>
</organism>
<dbReference type="PROSITE" id="PS51257">
    <property type="entry name" value="PROKAR_LIPOPROTEIN"/>
    <property type="match status" value="1"/>
</dbReference>
<dbReference type="InterPro" id="IPR010333">
    <property type="entry name" value="VirJ"/>
</dbReference>
<reference evidence="2" key="1">
    <citation type="journal article" date="2014" name="Int. J. Syst. Evol. Microbiol.">
        <title>Complete genome sequence of Corynebacterium casei LMG S-19264T (=DSM 44701T), isolated from a smear-ripened cheese.</title>
        <authorList>
            <consortium name="US DOE Joint Genome Institute (JGI-PGF)"/>
            <person name="Walter F."/>
            <person name="Albersmeier A."/>
            <person name="Kalinowski J."/>
            <person name="Ruckert C."/>
        </authorList>
    </citation>
    <scope>NUCLEOTIDE SEQUENCE</scope>
    <source>
        <strain evidence="2">CGMCC 1.15343</strain>
    </source>
</reference>